<dbReference type="GO" id="GO:0003824">
    <property type="term" value="F:catalytic activity"/>
    <property type="evidence" value="ECO:0007669"/>
    <property type="project" value="InterPro"/>
</dbReference>
<comment type="caution">
    <text evidence="2">The sequence shown here is derived from an EMBL/GenBank/DDBJ whole genome shotgun (WGS) entry which is preliminary data.</text>
</comment>
<proteinExistence type="predicted"/>
<accession>A0A0F9U1L1</accession>
<feature type="domain" description="HIT" evidence="1">
    <location>
        <begin position="87"/>
        <end position="156"/>
    </location>
</feature>
<sequence>MTRAVARWGCFLPDLTRLASGSSTTNLPASISAIGALIARRVPCEDKDLDNMRAFELDPRLASDTTMIGRLGLCELRLMNDRRWPWLLLVPQREGVTEFHDLTPLDQTMLTFETGLVSKALKNLSGAAKINIGALGNIVPMFHLHIVARSDGDPNWPGPVWGYGTAETYEAAAANRFAADIRQAVLPA</sequence>
<reference evidence="2" key="1">
    <citation type="journal article" date="2015" name="Nature">
        <title>Complex archaea that bridge the gap between prokaryotes and eukaryotes.</title>
        <authorList>
            <person name="Spang A."/>
            <person name="Saw J.H."/>
            <person name="Jorgensen S.L."/>
            <person name="Zaremba-Niedzwiedzka K."/>
            <person name="Martijn J."/>
            <person name="Lind A.E."/>
            <person name="van Eijk R."/>
            <person name="Schleper C."/>
            <person name="Guy L."/>
            <person name="Ettema T.J."/>
        </authorList>
    </citation>
    <scope>NUCLEOTIDE SEQUENCE</scope>
</reference>
<name>A0A0F9U1L1_9ZZZZ</name>
<dbReference type="SUPFAM" id="SSF54197">
    <property type="entry name" value="HIT-like"/>
    <property type="match status" value="1"/>
</dbReference>
<dbReference type="InterPro" id="IPR036265">
    <property type="entry name" value="HIT-like_sf"/>
</dbReference>
<dbReference type="EMBL" id="LAZR01000141">
    <property type="protein sequence ID" value="KKN87130.1"/>
    <property type="molecule type" value="Genomic_DNA"/>
</dbReference>
<dbReference type="Gene3D" id="3.30.428.10">
    <property type="entry name" value="HIT-like"/>
    <property type="match status" value="1"/>
</dbReference>
<dbReference type="PROSITE" id="PS51084">
    <property type="entry name" value="HIT_2"/>
    <property type="match status" value="1"/>
</dbReference>
<dbReference type="Pfam" id="PF01230">
    <property type="entry name" value="HIT"/>
    <property type="match status" value="1"/>
</dbReference>
<dbReference type="AlphaFoldDB" id="A0A0F9U1L1"/>
<organism evidence="2">
    <name type="scientific">marine sediment metagenome</name>
    <dbReference type="NCBI Taxonomy" id="412755"/>
    <lineage>
        <taxon>unclassified sequences</taxon>
        <taxon>metagenomes</taxon>
        <taxon>ecological metagenomes</taxon>
    </lineage>
</organism>
<evidence type="ECO:0000313" key="2">
    <source>
        <dbReference type="EMBL" id="KKN87130.1"/>
    </source>
</evidence>
<evidence type="ECO:0000259" key="1">
    <source>
        <dbReference type="PROSITE" id="PS51084"/>
    </source>
</evidence>
<protein>
    <recommendedName>
        <fullName evidence="1">HIT domain-containing protein</fullName>
    </recommendedName>
</protein>
<dbReference type="InterPro" id="IPR011146">
    <property type="entry name" value="HIT-like"/>
</dbReference>
<gene>
    <name evidence="2" type="ORF">LCGC14_0261610</name>
</gene>